<dbReference type="InterPro" id="IPR006750">
    <property type="entry name" value="YdcZ"/>
</dbReference>
<dbReference type="Proteomes" id="UP001241472">
    <property type="component" value="Unassembled WGS sequence"/>
</dbReference>
<evidence type="ECO:0000256" key="1">
    <source>
        <dbReference type="SAM" id="Phobius"/>
    </source>
</evidence>
<gene>
    <name evidence="2" type="ORF">J2T09_004917</name>
</gene>
<accession>A0ABT9Q090</accession>
<feature type="transmembrane region" description="Helical" evidence="1">
    <location>
        <begin position="35"/>
        <end position="56"/>
    </location>
</feature>
<dbReference type="PANTHER" id="PTHR34821">
    <property type="entry name" value="INNER MEMBRANE PROTEIN YDCZ"/>
    <property type="match status" value="1"/>
</dbReference>
<evidence type="ECO:0000313" key="2">
    <source>
        <dbReference type="EMBL" id="MDP9840137.1"/>
    </source>
</evidence>
<keyword evidence="1" id="KW-1133">Transmembrane helix</keyword>
<feature type="transmembrane region" description="Helical" evidence="1">
    <location>
        <begin position="99"/>
        <end position="120"/>
    </location>
</feature>
<dbReference type="Pfam" id="PF04657">
    <property type="entry name" value="DMT_YdcZ"/>
    <property type="match status" value="1"/>
</dbReference>
<organism evidence="2 3">
    <name type="scientific">Neorhizobium huautlense</name>
    <dbReference type="NCBI Taxonomy" id="67774"/>
    <lineage>
        <taxon>Bacteria</taxon>
        <taxon>Pseudomonadati</taxon>
        <taxon>Pseudomonadota</taxon>
        <taxon>Alphaproteobacteria</taxon>
        <taxon>Hyphomicrobiales</taxon>
        <taxon>Rhizobiaceae</taxon>
        <taxon>Rhizobium/Agrobacterium group</taxon>
        <taxon>Neorhizobium</taxon>
    </lineage>
</organism>
<sequence>MNQLYLLIPAIITGAAVPFQAGANAALGRSLGHPLWATAVSLLVSLICIIPIMLAARIDTPLFTAAAQAPRWIWIGGLVGALYVTGALIIAPMLGAANFIVAIILGQLLASAALDQWGLMGFPKQPVTPTRVIGLSVVFVGILVMQWQTIIGSSSRG</sequence>
<comment type="caution">
    <text evidence="2">The sequence shown here is derived from an EMBL/GenBank/DDBJ whole genome shotgun (WGS) entry which is preliminary data.</text>
</comment>
<proteinExistence type="predicted"/>
<evidence type="ECO:0000313" key="3">
    <source>
        <dbReference type="Proteomes" id="UP001241472"/>
    </source>
</evidence>
<reference evidence="2 3" key="1">
    <citation type="submission" date="2023-07" db="EMBL/GenBank/DDBJ databases">
        <title>Sorghum-associated microbial communities from plants grown in Nebraska, USA.</title>
        <authorList>
            <person name="Schachtman D."/>
        </authorList>
    </citation>
    <scope>NUCLEOTIDE SEQUENCE [LARGE SCALE GENOMIC DNA]</scope>
    <source>
        <strain evidence="2 3">DS1307</strain>
    </source>
</reference>
<dbReference type="EMBL" id="JAUSRF010000022">
    <property type="protein sequence ID" value="MDP9840137.1"/>
    <property type="molecule type" value="Genomic_DNA"/>
</dbReference>
<dbReference type="RefSeq" id="WP_306839451.1">
    <property type="nucleotide sequence ID" value="NZ_JAUSRF010000022.1"/>
</dbReference>
<dbReference type="PANTHER" id="PTHR34821:SF2">
    <property type="entry name" value="INNER MEMBRANE PROTEIN YDCZ"/>
    <property type="match status" value="1"/>
</dbReference>
<keyword evidence="3" id="KW-1185">Reference proteome</keyword>
<feature type="transmembrane region" description="Helical" evidence="1">
    <location>
        <begin position="132"/>
        <end position="151"/>
    </location>
</feature>
<name>A0ABT9Q090_9HYPH</name>
<keyword evidence="1" id="KW-0472">Membrane</keyword>
<keyword evidence="1" id="KW-0812">Transmembrane</keyword>
<feature type="transmembrane region" description="Helical" evidence="1">
    <location>
        <begin position="72"/>
        <end position="93"/>
    </location>
</feature>
<protein>
    <submittedName>
        <fullName evidence="2">Transporter family-2 protein</fullName>
    </submittedName>
</protein>